<gene>
    <name evidence="2" type="ORF">SAMN02745226_00259</name>
</gene>
<evidence type="ECO:0000313" key="3">
    <source>
        <dbReference type="Proteomes" id="UP000184207"/>
    </source>
</evidence>
<proteinExistence type="predicted"/>
<protein>
    <recommendedName>
        <fullName evidence="4">FlgD Ig-like domain-containing protein</fullName>
    </recommendedName>
</protein>
<evidence type="ECO:0000256" key="1">
    <source>
        <dbReference type="SAM" id="Phobius"/>
    </source>
</evidence>
<reference evidence="3" key="1">
    <citation type="submission" date="2016-12" db="EMBL/GenBank/DDBJ databases">
        <authorList>
            <person name="Varghese N."/>
            <person name="Submissions S."/>
        </authorList>
    </citation>
    <scope>NUCLEOTIDE SEQUENCE [LARGE SCALE GENOMIC DNA]</scope>
    <source>
        <strain evidence="3">DSM 13020</strain>
    </source>
</reference>
<organism evidence="2 3">
    <name type="scientific">Fervidobacterium gondwanense DSM 13020</name>
    <dbReference type="NCBI Taxonomy" id="1121883"/>
    <lineage>
        <taxon>Bacteria</taxon>
        <taxon>Thermotogati</taxon>
        <taxon>Thermotogota</taxon>
        <taxon>Thermotogae</taxon>
        <taxon>Thermotogales</taxon>
        <taxon>Fervidobacteriaceae</taxon>
        <taxon>Fervidobacterium</taxon>
    </lineage>
</organism>
<evidence type="ECO:0008006" key="4">
    <source>
        <dbReference type="Google" id="ProtNLM"/>
    </source>
</evidence>
<feature type="transmembrane region" description="Helical" evidence="1">
    <location>
        <begin position="297"/>
        <end position="314"/>
    </location>
</feature>
<keyword evidence="1" id="KW-1133">Transmembrane helix</keyword>
<keyword evidence="1" id="KW-0472">Membrane</keyword>
<keyword evidence="1" id="KW-0812">Transmembrane</keyword>
<sequence>MKIRLSKISLVFLLLLVTSFGLAEISFQIIIGFGNVPAISLGDLPDYSVVIYTDEPFSAVYIDGTYAGTTDSFGRLVVRFSTEGYHTVWVVTSNKYVIYDRYYFRVEKTPRIVYVPSTRLGEVTVFSNVYPVSVYTTSGKLLGTVEKNGEKVLAPLGNQELIFTCPGFADQKQTVNVLYAKETPVWLEFKPVPFKLELVVMDKFSPNGDWHEDECVIKIYSSRPATGSIQILDPSGIIVYEKSIKVGAGTTQINWDGQGKADGLYTVKVLLSDGIATEERVAQTSLDRSVYTYKKEIVIGTIIGMMLFIGYMIWSSM</sequence>
<evidence type="ECO:0000313" key="2">
    <source>
        <dbReference type="EMBL" id="SHN50565.1"/>
    </source>
</evidence>
<keyword evidence="3" id="KW-1185">Reference proteome</keyword>
<dbReference type="RefSeq" id="WP_245789423.1">
    <property type="nucleotide sequence ID" value="NZ_FRDJ01000001.1"/>
</dbReference>
<name>A0A1M7RWA9_FERGO</name>
<dbReference type="EMBL" id="FRDJ01000001">
    <property type="protein sequence ID" value="SHN50565.1"/>
    <property type="molecule type" value="Genomic_DNA"/>
</dbReference>
<dbReference type="AlphaFoldDB" id="A0A1M7RWA9"/>
<dbReference type="STRING" id="1121883.SAMN02745226_00259"/>
<dbReference type="Proteomes" id="UP000184207">
    <property type="component" value="Unassembled WGS sequence"/>
</dbReference>
<accession>A0A1M7RWA9</accession>